<organism evidence="9 10">
    <name type="scientific">Timema podura</name>
    <name type="common">Walking stick</name>
    <dbReference type="NCBI Taxonomy" id="61482"/>
    <lineage>
        <taxon>Eukaryota</taxon>
        <taxon>Metazoa</taxon>
        <taxon>Ecdysozoa</taxon>
        <taxon>Arthropoda</taxon>
        <taxon>Hexapoda</taxon>
        <taxon>Insecta</taxon>
        <taxon>Pterygota</taxon>
        <taxon>Neoptera</taxon>
        <taxon>Polyneoptera</taxon>
        <taxon>Phasmatodea</taxon>
        <taxon>Timematodea</taxon>
        <taxon>Timematoidea</taxon>
        <taxon>Timematidae</taxon>
        <taxon>Timema</taxon>
    </lineage>
</organism>
<comment type="subcellular location">
    <subcellularLocation>
        <location evidence="1">Nucleus</location>
    </subcellularLocation>
</comment>
<feature type="compositionally biased region" description="Basic residues" evidence="8">
    <location>
        <begin position="60"/>
        <end position="77"/>
    </location>
</feature>
<evidence type="ECO:0000256" key="1">
    <source>
        <dbReference type="ARBA" id="ARBA00004123"/>
    </source>
</evidence>
<feature type="compositionally biased region" description="Basic and acidic residues" evidence="8">
    <location>
        <begin position="87"/>
        <end position="96"/>
    </location>
</feature>
<dbReference type="Proteomes" id="UP001153148">
    <property type="component" value="Unassembled WGS sequence"/>
</dbReference>
<feature type="region of interest" description="Disordered" evidence="8">
    <location>
        <begin position="280"/>
        <end position="344"/>
    </location>
</feature>
<evidence type="ECO:0000256" key="8">
    <source>
        <dbReference type="SAM" id="MobiDB-lite"/>
    </source>
</evidence>
<dbReference type="Pfam" id="PF15313">
    <property type="entry name" value="HEXIM"/>
    <property type="match status" value="1"/>
</dbReference>
<dbReference type="PANTHER" id="PTHR13469">
    <property type="entry name" value="HEXAMETHYLENE BISACETAMIDE INDUCIBLE 1"/>
    <property type="match status" value="1"/>
</dbReference>
<evidence type="ECO:0000313" key="9">
    <source>
        <dbReference type="EMBL" id="CAG2055307.1"/>
    </source>
</evidence>
<evidence type="ECO:0000256" key="4">
    <source>
        <dbReference type="ARBA" id="ARBA00023015"/>
    </source>
</evidence>
<keyword evidence="6" id="KW-0804">Transcription</keyword>
<evidence type="ECO:0000256" key="7">
    <source>
        <dbReference type="ARBA" id="ARBA00023242"/>
    </source>
</evidence>
<proteinExistence type="inferred from homology"/>
<feature type="compositionally biased region" description="Polar residues" evidence="8">
    <location>
        <begin position="371"/>
        <end position="387"/>
    </location>
</feature>
<gene>
    <name evidence="9" type="ORF">TPAB3V08_LOCUS2313</name>
</gene>
<feature type="compositionally biased region" description="Basic and acidic residues" evidence="8">
    <location>
        <begin position="315"/>
        <end position="332"/>
    </location>
</feature>
<accession>A0ABN7NPG9</accession>
<protein>
    <submittedName>
        <fullName evidence="9">Uncharacterized protein</fullName>
    </submittedName>
</protein>
<comment type="caution">
    <text evidence="9">The sequence shown here is derived from an EMBL/GenBank/DDBJ whole genome shotgun (WGS) entry which is preliminary data.</text>
</comment>
<feature type="region of interest" description="Disordered" evidence="8">
    <location>
        <begin position="363"/>
        <end position="388"/>
    </location>
</feature>
<evidence type="ECO:0000256" key="5">
    <source>
        <dbReference type="ARBA" id="ARBA00023054"/>
    </source>
</evidence>
<evidence type="ECO:0000313" key="10">
    <source>
        <dbReference type="Proteomes" id="UP001153148"/>
    </source>
</evidence>
<keyword evidence="5" id="KW-0175">Coiled coil</keyword>
<dbReference type="Gene3D" id="6.10.250.2910">
    <property type="match status" value="1"/>
</dbReference>
<keyword evidence="3" id="KW-0678">Repressor</keyword>
<keyword evidence="4" id="KW-0805">Transcription regulation</keyword>
<name>A0ABN7NPG9_TIMPD</name>
<feature type="region of interest" description="Disordered" evidence="8">
    <location>
        <begin position="1"/>
        <end position="96"/>
    </location>
</feature>
<feature type="compositionally biased region" description="Polar residues" evidence="8">
    <location>
        <begin position="38"/>
        <end position="50"/>
    </location>
</feature>
<evidence type="ECO:0000256" key="2">
    <source>
        <dbReference type="ARBA" id="ARBA00008409"/>
    </source>
</evidence>
<evidence type="ECO:0000256" key="3">
    <source>
        <dbReference type="ARBA" id="ARBA00022491"/>
    </source>
</evidence>
<dbReference type="InterPro" id="IPR024872">
    <property type="entry name" value="HEXIM"/>
</dbReference>
<keyword evidence="7" id="KW-0539">Nucleus</keyword>
<dbReference type="PRINTS" id="PR02094">
    <property type="entry name" value="HEXIMFAMILY"/>
</dbReference>
<sequence>MSKTVEKVNTVIESEGGGKQNDVDCKPQPCLQVPSADVQDNMNENMSGSGDTPADDTSNRKRRKTRRGKSKRPKMRPYGKLSWKQRRAQEDKDSKRADFKRAKMFAHGQPVAPYNTTQFLMEDHNDVKNLDVKLQAVTTNAERTLSTDNQKSRIRDSSFSLDSDEDYFYSSPEDEGEFLTKEFSNTYRDLHAERLNNMTKSQLIQEYLQLEQRVDVLQKNLMMSTSAKEIDDSNENMERCDEHLGSGGGEEMCTFQQRVNTLLVENERLRIENEHLRCSMNKTSSVSSSIDSESDSSSSASCSSAVSSCSESDNDITKMEDITSTNDADHIDSQQMLRPTSNDDKIEIEKHAWVGVRVCSDNDSRGGTEGCSGNASCSGTEGSSGNYPSPKPIEAGVLFGAVYRGELVTDGFVNMDCAVVQAVERVGGAACASAEERDKGRLNSEAQQML</sequence>
<keyword evidence="10" id="KW-1185">Reference proteome</keyword>
<feature type="compositionally biased region" description="Low complexity" evidence="8">
    <location>
        <begin position="284"/>
        <end position="311"/>
    </location>
</feature>
<dbReference type="PANTHER" id="PTHR13469:SF8">
    <property type="entry name" value="HEXIM P-TEFB COMPLEX SUBUNIT 1"/>
    <property type="match status" value="1"/>
</dbReference>
<reference evidence="9" key="1">
    <citation type="submission" date="2021-03" db="EMBL/GenBank/DDBJ databases">
        <authorList>
            <person name="Tran Van P."/>
        </authorList>
    </citation>
    <scope>NUCLEOTIDE SEQUENCE</scope>
</reference>
<dbReference type="EMBL" id="CAJPIN010002323">
    <property type="protein sequence ID" value="CAG2055307.1"/>
    <property type="molecule type" value="Genomic_DNA"/>
</dbReference>
<evidence type="ECO:0000256" key="6">
    <source>
        <dbReference type="ARBA" id="ARBA00023163"/>
    </source>
</evidence>
<comment type="similarity">
    <text evidence="2">Belongs to the HEXIM family.</text>
</comment>